<dbReference type="InterPro" id="IPR010730">
    <property type="entry name" value="HET"/>
</dbReference>
<protein>
    <recommendedName>
        <fullName evidence="6">HET-domain-containing protein</fullName>
    </recommendedName>
</protein>
<comment type="caution">
    <text evidence="3">The sequence shown here is derived from an EMBL/GenBank/DDBJ whole genome shotgun (WGS) entry which is preliminary data.</text>
</comment>
<evidence type="ECO:0000313" key="3">
    <source>
        <dbReference type="EMBL" id="KAK7439048.1"/>
    </source>
</evidence>
<dbReference type="PANTHER" id="PTHR10622:SF10">
    <property type="entry name" value="HET DOMAIN-CONTAINING PROTEIN"/>
    <property type="match status" value="1"/>
</dbReference>
<proteinExistence type="predicted"/>
<dbReference type="EMBL" id="JBANRG010000048">
    <property type="protein sequence ID" value="KAK7445060.1"/>
    <property type="molecule type" value="Genomic_DNA"/>
</dbReference>
<evidence type="ECO:0008006" key="6">
    <source>
        <dbReference type="Google" id="ProtNLM"/>
    </source>
</evidence>
<accession>A0ABR1IU62</accession>
<dbReference type="Pfam" id="PF26640">
    <property type="entry name" value="DUF8212"/>
    <property type="match status" value="1"/>
</dbReference>
<dbReference type="Proteomes" id="UP001498398">
    <property type="component" value="Unassembled WGS sequence"/>
</dbReference>
<evidence type="ECO:0000313" key="4">
    <source>
        <dbReference type="EMBL" id="KAK7445060.1"/>
    </source>
</evidence>
<name>A0ABR1IU62_9AGAR</name>
<dbReference type="EMBL" id="JBANRG010000075">
    <property type="protein sequence ID" value="KAK7439048.1"/>
    <property type="molecule type" value="Genomic_DNA"/>
</dbReference>
<sequence>MRLLNTETFELKEFYSNVPIYAILSHTWGEEEVTFQDIQDLNIAKRRSGWSKVRGACAHARKYDFEWIWIDSCCIDKSSSAELSEAINSMYQYYEDATVCYVHLCDARSAQDPRDPISGFRNSRWFTRGWTLQELIAPVYIVFLDNNWTEIGTRWSLRDAISAVTAIPVKLFESCDLSQYSIAQKMSWAAFRETTRPEDQAYCLMGIFGVCMPPIYGEGGEKAFMRLQQEIIKISDDRSIFAWVSDSKEYEVFCSEFGSPQELRARLARNPAMGRGLLARSPVEFRASGGVGVSQTNSIGINSSFSFTNNGLRIHLLIVPTGDPRLGEDTGVYLASLNCRSDGHECYIYVLKTDDQRYVRCLPNELVLVSSSASPENLQEVVVKEVTFPRMTKRSSSLGKNIMFKIRLLPPAQHTLTLVSYDKDYTFGHARALPDDSTLSMALHSWLEYTLHQTYVRCKVQTTGELFCIVLGIHGGIDTVSVVPHGSSSAENFLMYTPPTDRSTIELESGGLVSAGLQMTGLQSETQRVLEISYKLCDDTTKMVTLHPPSLGFLAVPMSQTFLLDKEPCSLVDVFPLDFFDRGLKSSQSCEIYLFMPTREHVNAFRVLTYRSDNMMLYVTVGFHETRKTWVDVIVCKNADETPEEIWKSYLENGSRAFKQKNSTSYSGVEVETTTRAHQGYEEITKSIIAGSVVENATQLGPHSFLLKLGSYYQTYELDDDSDPEF</sequence>
<organism evidence="3 5">
    <name type="scientific">Marasmiellus scandens</name>
    <dbReference type="NCBI Taxonomy" id="2682957"/>
    <lineage>
        <taxon>Eukaryota</taxon>
        <taxon>Fungi</taxon>
        <taxon>Dikarya</taxon>
        <taxon>Basidiomycota</taxon>
        <taxon>Agaricomycotina</taxon>
        <taxon>Agaricomycetes</taxon>
        <taxon>Agaricomycetidae</taxon>
        <taxon>Agaricales</taxon>
        <taxon>Marasmiineae</taxon>
        <taxon>Omphalotaceae</taxon>
        <taxon>Marasmiellus</taxon>
    </lineage>
</organism>
<dbReference type="Pfam" id="PF06985">
    <property type="entry name" value="HET"/>
    <property type="match status" value="1"/>
</dbReference>
<dbReference type="PANTHER" id="PTHR10622">
    <property type="entry name" value="HET DOMAIN-CONTAINING PROTEIN"/>
    <property type="match status" value="1"/>
</dbReference>
<evidence type="ECO:0000259" key="2">
    <source>
        <dbReference type="Pfam" id="PF26640"/>
    </source>
</evidence>
<feature type="domain" description="DUF8212" evidence="2">
    <location>
        <begin position="222"/>
        <end position="374"/>
    </location>
</feature>
<feature type="domain" description="Heterokaryon incompatibility" evidence="1">
    <location>
        <begin position="21"/>
        <end position="109"/>
    </location>
</feature>
<dbReference type="InterPro" id="IPR058525">
    <property type="entry name" value="DUF8212"/>
</dbReference>
<keyword evidence="5" id="KW-1185">Reference proteome</keyword>
<evidence type="ECO:0000259" key="1">
    <source>
        <dbReference type="Pfam" id="PF06985"/>
    </source>
</evidence>
<reference evidence="3 5" key="1">
    <citation type="submission" date="2024-01" db="EMBL/GenBank/DDBJ databases">
        <title>A draft genome for the cacao thread blight pathogen Marasmiellus scandens.</title>
        <authorList>
            <person name="Baruah I.K."/>
            <person name="Leung J."/>
            <person name="Bukari Y."/>
            <person name="Amoako-Attah I."/>
            <person name="Meinhardt L.W."/>
            <person name="Bailey B.A."/>
            <person name="Cohen S.P."/>
        </authorList>
    </citation>
    <scope>NUCLEOTIDE SEQUENCE [LARGE SCALE GENOMIC DNA]</scope>
    <source>
        <strain evidence="3 5">GH-19</strain>
    </source>
</reference>
<gene>
    <name evidence="4" type="ORF">VKT23_014922</name>
    <name evidence="3" type="ORF">VKT23_017754</name>
</gene>
<evidence type="ECO:0000313" key="5">
    <source>
        <dbReference type="Proteomes" id="UP001498398"/>
    </source>
</evidence>